<organism evidence="2 4">
    <name type="scientific">Medicago truncatula</name>
    <name type="common">Barrel medic</name>
    <name type="synonym">Medicago tribuloides</name>
    <dbReference type="NCBI Taxonomy" id="3880"/>
    <lineage>
        <taxon>Eukaryota</taxon>
        <taxon>Viridiplantae</taxon>
        <taxon>Streptophyta</taxon>
        <taxon>Embryophyta</taxon>
        <taxon>Tracheophyta</taxon>
        <taxon>Spermatophyta</taxon>
        <taxon>Magnoliopsida</taxon>
        <taxon>eudicotyledons</taxon>
        <taxon>Gunneridae</taxon>
        <taxon>Pentapetalae</taxon>
        <taxon>rosids</taxon>
        <taxon>fabids</taxon>
        <taxon>Fabales</taxon>
        <taxon>Fabaceae</taxon>
        <taxon>Papilionoideae</taxon>
        <taxon>50 kb inversion clade</taxon>
        <taxon>NPAAA clade</taxon>
        <taxon>Hologalegina</taxon>
        <taxon>IRL clade</taxon>
        <taxon>Trifolieae</taxon>
        <taxon>Medicago</taxon>
    </lineage>
</organism>
<dbReference type="EMBL" id="CM001221">
    <property type="protein sequence ID" value="AES99419.1"/>
    <property type="molecule type" value="Genomic_DNA"/>
</dbReference>
<feature type="transmembrane region" description="Helical" evidence="1">
    <location>
        <begin position="52"/>
        <end position="71"/>
    </location>
</feature>
<keyword evidence="1" id="KW-1133">Transmembrane helix</keyword>
<dbReference type="AlphaFoldDB" id="G7KGU2"/>
<accession>G7KGU2</accession>
<gene>
    <name evidence="2" type="ordered locus">MTR_5g080600</name>
</gene>
<evidence type="ECO:0000313" key="2">
    <source>
        <dbReference type="EMBL" id="AES99419.1"/>
    </source>
</evidence>
<protein>
    <submittedName>
        <fullName evidence="2">Transmembrane protein, putative</fullName>
    </submittedName>
</protein>
<reference evidence="2 4" key="2">
    <citation type="journal article" date="2014" name="BMC Genomics">
        <title>An improved genome release (version Mt4.0) for the model legume Medicago truncatula.</title>
        <authorList>
            <person name="Tang H."/>
            <person name="Krishnakumar V."/>
            <person name="Bidwell S."/>
            <person name="Rosen B."/>
            <person name="Chan A."/>
            <person name="Zhou S."/>
            <person name="Gentzbittel L."/>
            <person name="Childs K.L."/>
            <person name="Yandell M."/>
            <person name="Gundlach H."/>
            <person name="Mayer K.F."/>
            <person name="Schwartz D.C."/>
            <person name="Town C.D."/>
        </authorList>
    </citation>
    <scope>GENOME REANNOTATION</scope>
    <source>
        <strain evidence="3 4">cv. Jemalong A17</strain>
    </source>
</reference>
<evidence type="ECO:0000256" key="1">
    <source>
        <dbReference type="SAM" id="Phobius"/>
    </source>
</evidence>
<name>G7KGU2_MEDTR</name>
<proteinExistence type="predicted"/>
<dbReference type="Proteomes" id="UP000002051">
    <property type="component" value="Chromosome 5"/>
</dbReference>
<evidence type="ECO:0000313" key="3">
    <source>
        <dbReference type="EnsemblPlants" id="AES99419"/>
    </source>
</evidence>
<reference evidence="2 4" key="1">
    <citation type="journal article" date="2011" name="Nature">
        <title>The Medicago genome provides insight into the evolution of rhizobial symbioses.</title>
        <authorList>
            <person name="Young N.D."/>
            <person name="Debelle F."/>
            <person name="Oldroyd G.E."/>
            <person name="Geurts R."/>
            <person name="Cannon S.B."/>
            <person name="Udvardi M.K."/>
            <person name="Benedito V.A."/>
            <person name="Mayer K.F."/>
            <person name="Gouzy J."/>
            <person name="Schoof H."/>
            <person name="Van de Peer Y."/>
            <person name="Proost S."/>
            <person name="Cook D.R."/>
            <person name="Meyers B.C."/>
            <person name="Spannagl M."/>
            <person name="Cheung F."/>
            <person name="De Mita S."/>
            <person name="Krishnakumar V."/>
            <person name="Gundlach H."/>
            <person name="Zhou S."/>
            <person name="Mudge J."/>
            <person name="Bharti A.K."/>
            <person name="Murray J.D."/>
            <person name="Naoumkina M.A."/>
            <person name="Rosen B."/>
            <person name="Silverstein K.A."/>
            <person name="Tang H."/>
            <person name="Rombauts S."/>
            <person name="Zhao P.X."/>
            <person name="Zhou P."/>
            <person name="Barbe V."/>
            <person name="Bardou P."/>
            <person name="Bechner M."/>
            <person name="Bellec A."/>
            <person name="Berger A."/>
            <person name="Berges H."/>
            <person name="Bidwell S."/>
            <person name="Bisseling T."/>
            <person name="Choisne N."/>
            <person name="Couloux A."/>
            <person name="Denny R."/>
            <person name="Deshpande S."/>
            <person name="Dai X."/>
            <person name="Doyle J.J."/>
            <person name="Dudez A.M."/>
            <person name="Farmer A.D."/>
            <person name="Fouteau S."/>
            <person name="Franken C."/>
            <person name="Gibelin C."/>
            <person name="Gish J."/>
            <person name="Goldstein S."/>
            <person name="Gonzalez A.J."/>
            <person name="Green P.J."/>
            <person name="Hallab A."/>
            <person name="Hartog M."/>
            <person name="Hua A."/>
            <person name="Humphray S.J."/>
            <person name="Jeong D.H."/>
            <person name="Jing Y."/>
            <person name="Jocker A."/>
            <person name="Kenton S.M."/>
            <person name="Kim D.J."/>
            <person name="Klee K."/>
            <person name="Lai H."/>
            <person name="Lang C."/>
            <person name="Lin S."/>
            <person name="Macmil S.L."/>
            <person name="Magdelenat G."/>
            <person name="Matthews L."/>
            <person name="McCorrison J."/>
            <person name="Monaghan E.L."/>
            <person name="Mun J.H."/>
            <person name="Najar F.Z."/>
            <person name="Nicholson C."/>
            <person name="Noirot C."/>
            <person name="O'Bleness M."/>
            <person name="Paule C.R."/>
            <person name="Poulain J."/>
            <person name="Prion F."/>
            <person name="Qin B."/>
            <person name="Qu C."/>
            <person name="Retzel E.F."/>
            <person name="Riddle C."/>
            <person name="Sallet E."/>
            <person name="Samain S."/>
            <person name="Samson N."/>
            <person name="Sanders I."/>
            <person name="Saurat O."/>
            <person name="Scarpelli C."/>
            <person name="Schiex T."/>
            <person name="Segurens B."/>
            <person name="Severin A.J."/>
            <person name="Sherrier D.J."/>
            <person name="Shi R."/>
            <person name="Sims S."/>
            <person name="Singer S.R."/>
            <person name="Sinharoy S."/>
            <person name="Sterck L."/>
            <person name="Viollet A."/>
            <person name="Wang B.B."/>
            <person name="Wang K."/>
            <person name="Wang M."/>
            <person name="Wang X."/>
            <person name="Warfsmann J."/>
            <person name="Weissenbach J."/>
            <person name="White D.D."/>
            <person name="White J.D."/>
            <person name="Wiley G.B."/>
            <person name="Wincker P."/>
            <person name="Xing Y."/>
            <person name="Yang L."/>
            <person name="Yao Z."/>
            <person name="Ying F."/>
            <person name="Zhai J."/>
            <person name="Zhou L."/>
            <person name="Zuber A."/>
            <person name="Denarie J."/>
            <person name="Dixon R.A."/>
            <person name="May G.D."/>
            <person name="Schwartz D.C."/>
            <person name="Rogers J."/>
            <person name="Quetier F."/>
            <person name="Town C.D."/>
            <person name="Roe B.A."/>
        </authorList>
    </citation>
    <scope>NUCLEOTIDE SEQUENCE [LARGE SCALE GENOMIC DNA]</scope>
    <source>
        <strain evidence="2">A17</strain>
        <strain evidence="3 4">cv. Jemalong A17</strain>
    </source>
</reference>
<dbReference type="PaxDb" id="3880-AES99419"/>
<evidence type="ECO:0000313" key="4">
    <source>
        <dbReference type="Proteomes" id="UP000002051"/>
    </source>
</evidence>
<dbReference type="HOGENOM" id="CLU_2708566_0_0_1"/>
<keyword evidence="1 2" id="KW-0812">Transmembrane</keyword>
<keyword evidence="1" id="KW-0472">Membrane</keyword>
<reference evidence="3" key="3">
    <citation type="submission" date="2015-04" db="UniProtKB">
        <authorList>
            <consortium name="EnsemblPlants"/>
        </authorList>
    </citation>
    <scope>IDENTIFICATION</scope>
    <source>
        <strain evidence="3">cv. Jemalong A17</strain>
    </source>
</reference>
<keyword evidence="4" id="KW-1185">Reference proteome</keyword>
<sequence>MSPPKYLLLGSTRFHYLCKQPCVGRLRSCARRMFLATPCMRLALLCISSGRLAPLLVLMGASGCVLVLKFIRL</sequence>
<dbReference type="EnsemblPlants" id="AES99419">
    <property type="protein sequence ID" value="AES99419"/>
    <property type="gene ID" value="MTR_5g080600"/>
</dbReference>